<evidence type="ECO:0000313" key="3">
    <source>
        <dbReference type="Proteomes" id="UP000319731"/>
    </source>
</evidence>
<dbReference type="EMBL" id="QEAO01000003">
    <property type="protein sequence ID" value="TPX37159.1"/>
    <property type="molecule type" value="Genomic_DNA"/>
</dbReference>
<dbReference type="InterPro" id="IPR013783">
    <property type="entry name" value="Ig-like_fold"/>
</dbReference>
<reference evidence="2 3" key="1">
    <citation type="journal article" date="2019" name="Sci. Rep.">
        <title>Comparative genomics of chytrid fungi reveal insights into the obligate biotrophic and pathogenic lifestyle of Synchytrium endobioticum.</title>
        <authorList>
            <person name="van de Vossenberg B.T.L.H."/>
            <person name="Warris S."/>
            <person name="Nguyen H.D.T."/>
            <person name="van Gent-Pelzer M.P.E."/>
            <person name="Joly D.L."/>
            <person name="van de Geest H.C."/>
            <person name="Bonants P.J.M."/>
            <person name="Smith D.S."/>
            <person name="Levesque C.A."/>
            <person name="van der Lee T.A.J."/>
        </authorList>
    </citation>
    <scope>NUCLEOTIDE SEQUENCE [LARGE SCALE GENOMIC DNA]</scope>
    <source>
        <strain evidence="2 3">JEL517</strain>
    </source>
</reference>
<organism evidence="2 3">
    <name type="scientific">Synchytrium microbalum</name>
    <dbReference type="NCBI Taxonomy" id="1806994"/>
    <lineage>
        <taxon>Eukaryota</taxon>
        <taxon>Fungi</taxon>
        <taxon>Fungi incertae sedis</taxon>
        <taxon>Chytridiomycota</taxon>
        <taxon>Chytridiomycota incertae sedis</taxon>
        <taxon>Chytridiomycetes</taxon>
        <taxon>Synchytriales</taxon>
        <taxon>Synchytriaceae</taxon>
        <taxon>Synchytrium</taxon>
    </lineage>
</organism>
<name>A0A507CDB0_9FUNG</name>
<accession>A0A507CDB0</accession>
<dbReference type="RefSeq" id="XP_031027229.1">
    <property type="nucleotide sequence ID" value="XM_031166982.1"/>
</dbReference>
<feature type="region of interest" description="Disordered" evidence="1">
    <location>
        <begin position="649"/>
        <end position="668"/>
    </location>
</feature>
<sequence length="1061" mass="115856">MLTASYPEAQSPPSSAKKQLGYRTLVDDDFASLLARIDQSLQETTLQDNEEQHTTRQERTGSSKEFPYRNALPTLEPSSSSYKMRNTAPTSHFSLGHLTDLVQDAVKTKGDQDDVGDYQYLYKSMSQLSSASSSGIDSKDRMMDFRRDMVSPGASDDDGEVARNRKVTFNENVMEKTISFRSGFDSFSYRTDDDAKLSEIFGENGPDLETLELSSDSGHDGALNIPNRTLDHSRVKTGQRAEPYILGTDAFLPSTTSSRRALIPEVSTMLDNKKNGSSVKKEGLSKSVEPITHKMITGVPIQGISKAPRVARAAEPPSLPKVPAVSRPARSRGTPVTRAPNHSTPKALSTPKLTASSKRQPHSIFTPSPASSKPKMTTSTPQTPKISTFVTDPFDLPSKHTPFKLHSPFSGTPFQEFHSAREEQDGQDDTFEALEGPGPLAMLTGMDYEAGDVHDDVHDEFMALKADMDAILKSDILGDGRSILDEDFRPASEMSFLDDNKSDGDLSVSSFHDDQSILGEDDLLPLPKTFDEENVYAAKTPKSEPRHTSKLSNLEAVPLSLPSPGTFFASLSGKLGSLEGQTDIQNRPSFTPTAARYVQRVAETVHATPSVGTLVTPKGSRRVRAPLYQSPTEPASQHQSPTVFETHEIQRQPVPVSRSDKLPPPDLFDAMTIPNRVLPDVVPGRLNNPTTRNPVLILPGKLGGAPSTIKPWQTAPPRMPQHTTYVGFPPTSYRSIGRVTLSIQNPTIKPAYWEVSSIGKPHCESTIASGRTTDRNNNRYGTAGTRKHAIDQDVFVFAYASGRVEAMQRAEVMLSFHPLMAGQYSQTFHLRCNGRLVVIELEGTATVPVFRQPQQQQQRYQQQQQHQNQQLPNLKASIGSKSTSTGWTPSLASSVNMSSNVEALSVTYGGNPCKQLAFNDVAVGRTKVIAICLCNNSTSITRAMTVDITAPTSFYVSTGRMKITPRIPVWSEITFRPHRAGECEGEVIIRAAGGSVWRTKVSGRGIVVGSTPGFGGAGEGRGDVVPLWMAQRATVLTKGPSADRKPQSSGRDAWLLKPVMY</sequence>
<feature type="region of interest" description="Disordered" evidence="1">
    <location>
        <begin position="1"/>
        <end position="20"/>
    </location>
</feature>
<dbReference type="Gene3D" id="2.60.40.10">
    <property type="entry name" value="Immunoglobulins"/>
    <property type="match status" value="2"/>
</dbReference>
<keyword evidence="3" id="KW-1185">Reference proteome</keyword>
<comment type="caution">
    <text evidence="2">The sequence shown here is derived from an EMBL/GenBank/DDBJ whole genome shotgun (WGS) entry which is preliminary data.</text>
</comment>
<evidence type="ECO:0000313" key="2">
    <source>
        <dbReference type="EMBL" id="TPX37159.1"/>
    </source>
</evidence>
<feature type="compositionally biased region" description="Polar residues" evidence="1">
    <location>
        <begin position="340"/>
        <end position="386"/>
    </location>
</feature>
<gene>
    <name evidence="2" type="ORF">SmJEL517_g01054</name>
</gene>
<evidence type="ECO:0008006" key="4">
    <source>
        <dbReference type="Google" id="ProtNLM"/>
    </source>
</evidence>
<dbReference type="Proteomes" id="UP000319731">
    <property type="component" value="Unassembled WGS sequence"/>
</dbReference>
<proteinExistence type="predicted"/>
<feature type="region of interest" description="Disordered" evidence="1">
    <location>
        <begin position="44"/>
        <end position="83"/>
    </location>
</feature>
<evidence type="ECO:0000256" key="1">
    <source>
        <dbReference type="SAM" id="MobiDB-lite"/>
    </source>
</evidence>
<dbReference type="OrthoDB" id="2163642at2759"/>
<dbReference type="AlphaFoldDB" id="A0A507CDB0"/>
<feature type="compositionally biased region" description="Basic and acidic residues" evidence="1">
    <location>
        <begin position="50"/>
        <end position="62"/>
    </location>
</feature>
<dbReference type="GeneID" id="42002279"/>
<feature type="region of interest" description="Disordered" evidence="1">
    <location>
        <begin position="312"/>
        <end position="386"/>
    </location>
</feature>
<protein>
    <recommendedName>
        <fullName evidence="4">Abnormal spindle-like microcephaly-associated protein ASH domain-containing protein</fullName>
    </recommendedName>
</protein>